<dbReference type="InterPro" id="IPR048661">
    <property type="entry name" value="CPL1-like"/>
</dbReference>
<dbReference type="STRING" id="4999.A0A1Y1UGG3"/>
<dbReference type="GeneID" id="33554643"/>
<reference evidence="2 3" key="1">
    <citation type="submission" date="2017-03" db="EMBL/GenBank/DDBJ databases">
        <title>Widespread Adenine N6-methylation of Active Genes in Fungi.</title>
        <authorList>
            <consortium name="DOE Joint Genome Institute"/>
            <person name="Mondo S.J."/>
            <person name="Dannebaum R.O."/>
            <person name="Kuo R.C."/>
            <person name="Louie K.B."/>
            <person name="Bewick A.J."/>
            <person name="Labutti K."/>
            <person name="Haridas S."/>
            <person name="Kuo A."/>
            <person name="Salamov A."/>
            <person name="Ahrendt S.R."/>
            <person name="Lau R."/>
            <person name="Bowen B.P."/>
            <person name="Lipzen A."/>
            <person name="Sullivan W."/>
            <person name="Andreopoulos W.B."/>
            <person name="Clum A."/>
            <person name="Lindquist E."/>
            <person name="Daum C."/>
            <person name="Northen T.R."/>
            <person name="Ramamoorthy G."/>
            <person name="Schmitz R.J."/>
            <person name="Gryganskyi A."/>
            <person name="Culley D."/>
            <person name="Magnuson J."/>
            <person name="James T.Y."/>
            <person name="O'Malley M.A."/>
            <person name="Stajich J.E."/>
            <person name="Spatafora J.W."/>
            <person name="Visel A."/>
            <person name="Grigoriev I.V."/>
        </authorList>
    </citation>
    <scope>NUCLEOTIDE SEQUENCE [LARGE SCALE GENOMIC DNA]</scope>
    <source>
        <strain evidence="2 3">NRRL Y-17943</strain>
    </source>
</reference>
<dbReference type="EMBL" id="NBSH01000007">
    <property type="protein sequence ID" value="ORX36617.1"/>
    <property type="molecule type" value="Genomic_DNA"/>
</dbReference>
<comment type="caution">
    <text evidence="2">The sequence shown here is derived from an EMBL/GenBank/DDBJ whole genome shotgun (WGS) entry which is preliminary data.</text>
</comment>
<dbReference type="RefSeq" id="XP_021870686.1">
    <property type="nucleotide sequence ID" value="XM_022012835.1"/>
</dbReference>
<accession>A0A1Y1UGG3</accession>
<dbReference type="PANTHER" id="PTHR35192">
    <property type="entry name" value="PROTEIN, PUTATIVE-RELATED"/>
    <property type="match status" value="1"/>
</dbReference>
<sequence length="230" mass="24146">MPINKALAHFGLTLEQCFQVCGAEAGAVFMTDNKQYETIGTCGCPESGQSFAPAGNAVTCDQNSIYLYTHMPGATTPGSPGPSSYIKKREKERLEREANEVKAVCPVDLTPCNVIDGDGLSFECLDVNQELESCGGCINGGFGFQDGVVGVDCTALAGVDPSAVSCVQGQCKVSACKSGYKLVGGKCIGKDQIKIGSKGSINVDKKVRAEPKPVALAVPESRWVDPLELK</sequence>
<keyword evidence="3" id="KW-1185">Reference proteome</keyword>
<dbReference type="Pfam" id="PF21671">
    <property type="entry name" value="CPL1-like"/>
    <property type="match status" value="1"/>
</dbReference>
<organism evidence="2 3">
    <name type="scientific">Kockovaella imperatae</name>
    <dbReference type="NCBI Taxonomy" id="4999"/>
    <lineage>
        <taxon>Eukaryota</taxon>
        <taxon>Fungi</taxon>
        <taxon>Dikarya</taxon>
        <taxon>Basidiomycota</taxon>
        <taxon>Agaricomycotina</taxon>
        <taxon>Tremellomycetes</taxon>
        <taxon>Tremellales</taxon>
        <taxon>Cuniculitremaceae</taxon>
        <taxon>Kockovaella</taxon>
    </lineage>
</organism>
<feature type="domain" description="Protein CPL1-like" evidence="1">
    <location>
        <begin position="122"/>
        <end position="182"/>
    </location>
</feature>
<dbReference type="OrthoDB" id="2562698at2759"/>
<evidence type="ECO:0000259" key="1">
    <source>
        <dbReference type="Pfam" id="PF21671"/>
    </source>
</evidence>
<protein>
    <recommendedName>
        <fullName evidence="1">Protein CPL1-like domain-containing protein</fullName>
    </recommendedName>
</protein>
<dbReference type="InParanoid" id="A0A1Y1UGG3"/>
<dbReference type="Proteomes" id="UP000193218">
    <property type="component" value="Unassembled WGS sequence"/>
</dbReference>
<evidence type="ECO:0000313" key="3">
    <source>
        <dbReference type="Proteomes" id="UP000193218"/>
    </source>
</evidence>
<dbReference type="PANTHER" id="PTHR35192:SF2">
    <property type="entry name" value="APPLE DOMAIN-CONTAINING PROTEIN"/>
    <property type="match status" value="1"/>
</dbReference>
<proteinExistence type="predicted"/>
<evidence type="ECO:0000313" key="2">
    <source>
        <dbReference type="EMBL" id="ORX36617.1"/>
    </source>
</evidence>
<dbReference type="AlphaFoldDB" id="A0A1Y1UGG3"/>
<gene>
    <name evidence="2" type="ORF">BD324DRAFT_457446</name>
</gene>
<dbReference type="InterPro" id="IPR038955">
    <property type="entry name" value="PriA/CPL1_fungi"/>
</dbReference>
<name>A0A1Y1UGG3_9TREE</name>